<dbReference type="SUPFAM" id="SSF53649">
    <property type="entry name" value="Alkaline phosphatase-like"/>
    <property type="match status" value="1"/>
</dbReference>
<protein>
    <recommendedName>
        <fullName evidence="3">DUF1501 domain-containing protein</fullName>
    </recommendedName>
</protein>
<dbReference type="InterPro" id="IPR006311">
    <property type="entry name" value="TAT_signal"/>
</dbReference>
<dbReference type="Proteomes" id="UP000235347">
    <property type="component" value="Unassembled WGS sequence"/>
</dbReference>
<dbReference type="PANTHER" id="PTHR43737">
    <property type="entry name" value="BLL7424 PROTEIN"/>
    <property type="match status" value="1"/>
</dbReference>
<organism evidence="1 2">
    <name type="scientific">Trinickia soli</name>
    <dbReference type="NCBI Taxonomy" id="380675"/>
    <lineage>
        <taxon>Bacteria</taxon>
        <taxon>Pseudomonadati</taxon>
        <taxon>Pseudomonadota</taxon>
        <taxon>Betaproteobacteria</taxon>
        <taxon>Burkholderiales</taxon>
        <taxon>Burkholderiaceae</taxon>
        <taxon>Trinickia</taxon>
    </lineage>
</organism>
<dbReference type="Pfam" id="PF07394">
    <property type="entry name" value="DUF1501"/>
    <property type="match status" value="1"/>
</dbReference>
<keyword evidence="2" id="KW-1185">Reference proteome</keyword>
<evidence type="ECO:0000313" key="2">
    <source>
        <dbReference type="Proteomes" id="UP000235347"/>
    </source>
</evidence>
<dbReference type="NCBIfam" id="TIGR01409">
    <property type="entry name" value="TAT_signal_seq"/>
    <property type="match status" value="1"/>
</dbReference>
<dbReference type="EMBL" id="PNYB01000003">
    <property type="protein sequence ID" value="PMS27203.1"/>
    <property type="molecule type" value="Genomic_DNA"/>
</dbReference>
<reference evidence="1 2" key="1">
    <citation type="submission" date="2018-01" db="EMBL/GenBank/DDBJ databases">
        <title>Whole genome analyses suggest that Burkholderia sensu lato contains two further novel genera in the rhizoxinica-symbiotica group Mycetohabitans gen. nov., and Trinickia gen. nov.: implications for the evolution of diazotrophy and nodulation in the Burkholderiaceae.</title>
        <authorList>
            <person name="Estrada-de los Santos P."/>
            <person name="Palmer M."/>
            <person name="Chavez-Ramirez B."/>
            <person name="Beukes C."/>
            <person name="Steenkamp E.T."/>
            <person name="Hirsch A.M."/>
            <person name="Manyaka P."/>
            <person name="Maluk M."/>
            <person name="Lafos M."/>
            <person name="Crook M."/>
            <person name="Gross E."/>
            <person name="Simon M.F."/>
            <person name="Bueno dos Reis Junior F."/>
            <person name="Poole P.S."/>
            <person name="Venter S.N."/>
            <person name="James E.K."/>
        </authorList>
    </citation>
    <scope>NUCLEOTIDE SEQUENCE [LARGE SCALE GENOMIC DNA]</scope>
    <source>
        <strain evidence="1 2">GP25-8</strain>
    </source>
</reference>
<dbReference type="InterPro" id="IPR010869">
    <property type="entry name" value="DUF1501"/>
</dbReference>
<dbReference type="AlphaFoldDB" id="A0A2N7WCT1"/>
<sequence>MSMTSRRNFLRITAAGAGAMLVAPQMVLASVQSDRRFVFIIQRGAADGLHIVVPYAEPAYATLRGPIAVDVSAGATGPAATRLDGTFALHPSLQRTARLYAQRQALFVHAVATPYRDRSHFDGQNVLETGSNAPYSVRDGWLNRLVALVGPSRAQAIAFAPTVPAALRGKVDVASYAPSGLPSAPDDLLLRVGALYENDAQLGPLWRSAMSAHDMAGGTRAHGDAAGLGKVAASFLARDDGPRIAMIETGGWDTHSGQTARLAAQLKALDAMVGALHDGLGPVWAKTTVVVATEFGRTAAVNGTGGTDHGTASAAMLLGGGVRGGRVLADWPGLRPADLYEGRDLQPTTSLDALLAGAASETFGLDPQRTGASLFPQTRQTKPLTGLVTV</sequence>
<dbReference type="PROSITE" id="PS51318">
    <property type="entry name" value="TAT"/>
    <property type="match status" value="1"/>
</dbReference>
<dbReference type="InterPro" id="IPR017850">
    <property type="entry name" value="Alkaline_phosphatase_core_sf"/>
</dbReference>
<evidence type="ECO:0008006" key="3">
    <source>
        <dbReference type="Google" id="ProtNLM"/>
    </source>
</evidence>
<gene>
    <name evidence="1" type="ORF">C0Z19_05520</name>
</gene>
<dbReference type="PANTHER" id="PTHR43737:SF1">
    <property type="entry name" value="DUF1501 DOMAIN-CONTAINING PROTEIN"/>
    <property type="match status" value="1"/>
</dbReference>
<dbReference type="InterPro" id="IPR019546">
    <property type="entry name" value="TAT_signal_bac_arc"/>
</dbReference>
<comment type="caution">
    <text evidence="1">The sequence shown here is derived from an EMBL/GenBank/DDBJ whole genome shotgun (WGS) entry which is preliminary data.</text>
</comment>
<evidence type="ECO:0000313" key="1">
    <source>
        <dbReference type="EMBL" id="PMS27203.1"/>
    </source>
</evidence>
<name>A0A2N7WCT1_9BURK</name>
<proteinExistence type="predicted"/>
<accession>A0A2N7WCT1</accession>